<feature type="domain" description="DUF306" evidence="2">
    <location>
        <begin position="22"/>
        <end position="133"/>
    </location>
</feature>
<gene>
    <name evidence="3" type="ORF">ACFOPQ_19140</name>
</gene>
<dbReference type="InterPro" id="IPR053147">
    <property type="entry name" value="Hsp_HslJ-like"/>
</dbReference>
<keyword evidence="4" id="KW-1185">Reference proteome</keyword>
<proteinExistence type="predicted"/>
<organism evidence="3 4">
    <name type="scientific">Deinococcus antarcticus</name>
    <dbReference type="NCBI Taxonomy" id="1298767"/>
    <lineage>
        <taxon>Bacteria</taxon>
        <taxon>Thermotogati</taxon>
        <taxon>Deinococcota</taxon>
        <taxon>Deinococci</taxon>
        <taxon>Deinococcales</taxon>
        <taxon>Deinococcaceae</taxon>
        <taxon>Deinococcus</taxon>
    </lineage>
</organism>
<dbReference type="RefSeq" id="WP_380080820.1">
    <property type="nucleotide sequence ID" value="NZ_JBHRZF010000217.1"/>
</dbReference>
<reference evidence="4" key="1">
    <citation type="journal article" date="2019" name="Int. J. Syst. Evol. Microbiol.">
        <title>The Global Catalogue of Microorganisms (GCM) 10K type strain sequencing project: providing services to taxonomists for standard genome sequencing and annotation.</title>
        <authorList>
            <consortium name="The Broad Institute Genomics Platform"/>
            <consortium name="The Broad Institute Genome Sequencing Center for Infectious Disease"/>
            <person name="Wu L."/>
            <person name="Ma J."/>
        </authorList>
    </citation>
    <scope>NUCLEOTIDE SEQUENCE [LARGE SCALE GENOMIC DNA]</scope>
    <source>
        <strain evidence="4">CCTCC AB 2013263</strain>
    </source>
</reference>
<accession>A0ABV8AF95</accession>
<protein>
    <submittedName>
        <fullName evidence="3">META domain-containing protein</fullName>
    </submittedName>
</protein>
<evidence type="ECO:0000313" key="3">
    <source>
        <dbReference type="EMBL" id="MFC3862883.1"/>
    </source>
</evidence>
<keyword evidence="1" id="KW-0732">Signal</keyword>
<dbReference type="EMBL" id="JBHRZF010000217">
    <property type="protein sequence ID" value="MFC3862883.1"/>
    <property type="molecule type" value="Genomic_DNA"/>
</dbReference>
<feature type="signal peptide" evidence="1">
    <location>
        <begin position="1"/>
        <end position="16"/>
    </location>
</feature>
<evidence type="ECO:0000259" key="2">
    <source>
        <dbReference type="Pfam" id="PF03724"/>
    </source>
</evidence>
<dbReference type="PANTHER" id="PTHR35535">
    <property type="entry name" value="HEAT SHOCK PROTEIN HSLJ"/>
    <property type="match status" value="1"/>
</dbReference>
<name>A0ABV8AF95_9DEIO</name>
<sequence length="375" mass="39930">MKWLTLVALLGVSAHAAQVGSSSLTDSVWTLTQLAPRGEVVTPGALLRKPTLKVTPGGLLTGSTGCRGFAGWAAGTGNNLKVTPLKLSGTSRCSDHALSLEADFVKLLESATRFEISGQNLTIHGAGTNYVTFQAVKGEQTVTGNPPELESLKADWQLTRLVYRGQPVNVPSDSALSIRETDDGVQVRGQAGCNRLFGKVNLEGRTLSVSDLGMTRMMCPDMQAENAVVDIFGVPLTLTQEGDSLTLRNGRGELTLTRAAKAEAAFDAADLAGHAFTLNTVNGQPLGKTLKPVTMEFSERRVAGSDGCNSFGGEAVWNGSQLVVERLVSTLMACPDDDKVPSLTDLLKERPSVQFSGRTLTLTAHDVTWEFQQQN</sequence>
<dbReference type="Gene3D" id="2.40.128.270">
    <property type="match status" value="3"/>
</dbReference>
<comment type="caution">
    <text evidence="3">The sequence shown here is derived from an EMBL/GenBank/DDBJ whole genome shotgun (WGS) entry which is preliminary data.</text>
</comment>
<dbReference type="PANTHER" id="PTHR35535:SF1">
    <property type="entry name" value="HEAT SHOCK PROTEIN HSLJ"/>
    <property type="match status" value="1"/>
</dbReference>
<feature type="domain" description="DUF306" evidence="2">
    <location>
        <begin position="269"/>
        <end position="371"/>
    </location>
</feature>
<feature type="chain" id="PRO_5046791505" evidence="1">
    <location>
        <begin position="17"/>
        <end position="375"/>
    </location>
</feature>
<dbReference type="InterPro" id="IPR038670">
    <property type="entry name" value="HslJ-like_sf"/>
</dbReference>
<dbReference type="InterPro" id="IPR005184">
    <property type="entry name" value="DUF306_Meta_HslJ"/>
</dbReference>
<evidence type="ECO:0000313" key="4">
    <source>
        <dbReference type="Proteomes" id="UP001595748"/>
    </source>
</evidence>
<evidence type="ECO:0000256" key="1">
    <source>
        <dbReference type="SAM" id="SignalP"/>
    </source>
</evidence>
<dbReference type="Pfam" id="PF03724">
    <property type="entry name" value="META"/>
    <property type="match status" value="3"/>
</dbReference>
<dbReference type="Proteomes" id="UP001595748">
    <property type="component" value="Unassembled WGS sequence"/>
</dbReference>
<feature type="domain" description="DUF306" evidence="2">
    <location>
        <begin position="154"/>
        <end position="256"/>
    </location>
</feature>